<dbReference type="InterPro" id="IPR013083">
    <property type="entry name" value="Znf_RING/FYVE/PHD"/>
</dbReference>
<dbReference type="AlphaFoldDB" id="A0A498MV26"/>
<dbReference type="EMBL" id="QBIY01013414">
    <property type="protein sequence ID" value="RXN05207.1"/>
    <property type="molecule type" value="Genomic_DNA"/>
</dbReference>
<dbReference type="GO" id="GO:0006915">
    <property type="term" value="P:apoptotic process"/>
    <property type="evidence" value="ECO:0007669"/>
    <property type="project" value="UniProtKB-KW"/>
</dbReference>
<protein>
    <submittedName>
        <fullName evidence="17">Zinc finger ubi-d4 isoform X3</fullName>
    </submittedName>
</protein>
<dbReference type="EMBL" id="QBIY01012561">
    <property type="protein sequence ID" value="RXN23462.1"/>
    <property type="molecule type" value="Genomic_DNA"/>
</dbReference>
<reference evidence="17 18" key="1">
    <citation type="submission" date="2018-03" db="EMBL/GenBank/DDBJ databases">
        <title>Draft genome sequence of Rohu Carp (Labeo rohita).</title>
        <authorList>
            <person name="Das P."/>
            <person name="Kushwaha B."/>
            <person name="Joshi C.G."/>
            <person name="Kumar D."/>
            <person name="Nagpure N.S."/>
            <person name="Sahoo L."/>
            <person name="Das S.P."/>
            <person name="Bit A."/>
            <person name="Patnaik S."/>
            <person name="Meher P.K."/>
            <person name="Jayasankar P."/>
            <person name="Koringa P.G."/>
            <person name="Patel N.V."/>
            <person name="Hinsu A.T."/>
            <person name="Kumar R."/>
            <person name="Pandey M."/>
            <person name="Agarwal S."/>
            <person name="Srivastava S."/>
            <person name="Singh M."/>
            <person name="Iquebal M.A."/>
            <person name="Jaiswal S."/>
            <person name="Angadi U.B."/>
            <person name="Kumar N."/>
            <person name="Raza M."/>
            <person name="Shah T.M."/>
            <person name="Rai A."/>
            <person name="Jena J.K."/>
        </authorList>
    </citation>
    <scope>NUCLEOTIDE SEQUENCE [LARGE SCALE GENOMIC DNA]</scope>
    <source>
        <strain evidence="17">DASCIFA01</strain>
        <tissue evidence="17">Testis</tissue>
    </source>
</reference>
<evidence type="ECO:0000256" key="12">
    <source>
        <dbReference type="ARBA" id="ARBA00023242"/>
    </source>
</evidence>
<dbReference type="Proteomes" id="UP000290572">
    <property type="component" value="Unassembled WGS sequence"/>
</dbReference>
<sequence>MATLDSVLGEQYYRDAMEQCHNYNARLCAERSVRMPFLDSQTGVAQSNCYFWMEKRHRGPGVAPGQLYTYPARRWRKKRRVSPPEDPRLAFPSLKTELDLGLKKDVFSSDGSSLEALLKGEPLEKRSGLELRTAEEEPSSTEFSTGGLNPSGRVRKGRGVSSARKKLEAAAALEDRDRPYACDTPKKGPDGLALPNNYCDFCLGDSNLNQKTGQSEELVSCSDCGRSGHPSCLQFTPVMMAAVKTYRWQCIECKCCNMCGTSENDDQLLFCDDCDRGYHMYCLSPPMSEPPEGIL</sequence>
<dbReference type="GO" id="GO:0008270">
    <property type="term" value="F:zinc ion binding"/>
    <property type="evidence" value="ECO:0007669"/>
    <property type="project" value="UniProtKB-KW"/>
</dbReference>
<evidence type="ECO:0000256" key="3">
    <source>
        <dbReference type="ARBA" id="ARBA00010539"/>
    </source>
</evidence>
<dbReference type="InterPro" id="IPR001965">
    <property type="entry name" value="Znf_PHD"/>
</dbReference>
<keyword evidence="9" id="KW-0862">Zinc</keyword>
<keyword evidence="12" id="KW-0539">Nucleus</keyword>
<comment type="subcellular location">
    <subcellularLocation>
        <location evidence="2">Cytoplasm</location>
    </subcellularLocation>
    <subcellularLocation>
        <location evidence="1">Nucleus</location>
    </subcellularLocation>
</comment>
<dbReference type="GO" id="GO:0005737">
    <property type="term" value="C:cytoplasm"/>
    <property type="evidence" value="ECO:0007669"/>
    <property type="project" value="UniProtKB-SubCell"/>
</dbReference>
<dbReference type="InterPro" id="IPR011011">
    <property type="entry name" value="Znf_FYVE_PHD"/>
</dbReference>
<proteinExistence type="inferred from homology"/>
<evidence type="ECO:0000256" key="9">
    <source>
        <dbReference type="ARBA" id="ARBA00022833"/>
    </source>
</evidence>
<dbReference type="Pfam" id="PF00628">
    <property type="entry name" value="PHD"/>
    <property type="match status" value="2"/>
</dbReference>
<keyword evidence="4" id="KW-0963">Cytoplasm</keyword>
<feature type="domain" description="PHD-type" evidence="15">
    <location>
        <begin position="196"/>
        <end position="256"/>
    </location>
</feature>
<dbReference type="InterPro" id="IPR019787">
    <property type="entry name" value="Znf_PHD-finger"/>
</dbReference>
<evidence type="ECO:0000256" key="2">
    <source>
        <dbReference type="ARBA" id="ARBA00004496"/>
    </source>
</evidence>
<evidence type="ECO:0000256" key="8">
    <source>
        <dbReference type="ARBA" id="ARBA00022771"/>
    </source>
</evidence>
<keyword evidence="8 13" id="KW-0863">Zinc-finger</keyword>
<evidence type="ECO:0000256" key="6">
    <source>
        <dbReference type="ARBA" id="ARBA00022723"/>
    </source>
</evidence>
<evidence type="ECO:0000313" key="18">
    <source>
        <dbReference type="Proteomes" id="UP000290572"/>
    </source>
</evidence>
<dbReference type="PANTHER" id="PTHR45888">
    <property type="entry name" value="HL01030P-RELATED"/>
    <property type="match status" value="1"/>
</dbReference>
<evidence type="ECO:0000313" key="17">
    <source>
        <dbReference type="EMBL" id="RXN23462.1"/>
    </source>
</evidence>
<evidence type="ECO:0000256" key="13">
    <source>
        <dbReference type="PROSITE-ProRule" id="PRU00146"/>
    </source>
</evidence>
<keyword evidence="10" id="KW-0805">Transcription regulation</keyword>
<dbReference type="GO" id="GO:0071565">
    <property type="term" value="C:nBAF complex"/>
    <property type="evidence" value="ECO:0007669"/>
    <property type="project" value="TreeGrafter"/>
</dbReference>
<dbReference type="PANTHER" id="PTHR45888:SF7">
    <property type="entry name" value="ZINC FINGER PROTEIN UBI-D4"/>
    <property type="match status" value="1"/>
</dbReference>
<dbReference type="CDD" id="cd15530">
    <property type="entry name" value="PHD2_d4"/>
    <property type="match status" value="1"/>
</dbReference>
<dbReference type="GO" id="GO:0007399">
    <property type="term" value="P:nervous system development"/>
    <property type="evidence" value="ECO:0007669"/>
    <property type="project" value="TreeGrafter"/>
</dbReference>
<evidence type="ECO:0000256" key="7">
    <source>
        <dbReference type="ARBA" id="ARBA00022737"/>
    </source>
</evidence>
<evidence type="ECO:0000256" key="11">
    <source>
        <dbReference type="ARBA" id="ARBA00023163"/>
    </source>
</evidence>
<feature type="region of interest" description="Disordered" evidence="14">
    <location>
        <begin position="127"/>
        <end position="162"/>
    </location>
</feature>
<dbReference type="SUPFAM" id="SSF57903">
    <property type="entry name" value="FYVE/PHD zinc finger"/>
    <property type="match status" value="2"/>
</dbReference>
<dbReference type="Pfam" id="PF14051">
    <property type="entry name" value="DPF1-3_N"/>
    <property type="match status" value="1"/>
</dbReference>
<dbReference type="CDD" id="cd15691">
    <property type="entry name" value="PHD1_DPF2_like"/>
    <property type="match status" value="1"/>
</dbReference>
<evidence type="ECO:0000259" key="15">
    <source>
        <dbReference type="PROSITE" id="PS50016"/>
    </source>
</evidence>
<name>A0A498MV26_LABRO</name>
<keyword evidence="7" id="KW-0677">Repeat</keyword>
<organism evidence="17 18">
    <name type="scientific">Labeo rohita</name>
    <name type="common">Indian major carp</name>
    <name type="synonym">Cyprinus rohita</name>
    <dbReference type="NCBI Taxonomy" id="84645"/>
    <lineage>
        <taxon>Eukaryota</taxon>
        <taxon>Metazoa</taxon>
        <taxon>Chordata</taxon>
        <taxon>Craniata</taxon>
        <taxon>Vertebrata</taxon>
        <taxon>Euteleostomi</taxon>
        <taxon>Actinopterygii</taxon>
        <taxon>Neopterygii</taxon>
        <taxon>Teleostei</taxon>
        <taxon>Ostariophysi</taxon>
        <taxon>Cypriniformes</taxon>
        <taxon>Cyprinidae</taxon>
        <taxon>Labeoninae</taxon>
        <taxon>Labeonini</taxon>
        <taxon>Labeo</taxon>
    </lineage>
</organism>
<dbReference type="STRING" id="84645.A0A498MV26"/>
<dbReference type="SMART" id="SM00249">
    <property type="entry name" value="PHD"/>
    <property type="match status" value="2"/>
</dbReference>
<evidence type="ECO:0000256" key="5">
    <source>
        <dbReference type="ARBA" id="ARBA00022703"/>
    </source>
</evidence>
<accession>A0A498MV26</accession>
<dbReference type="FunFam" id="3.30.40.10:FF:000005">
    <property type="entry name" value="zinc finger protein isoform X1"/>
    <property type="match status" value="1"/>
</dbReference>
<evidence type="ECO:0000256" key="1">
    <source>
        <dbReference type="ARBA" id="ARBA00004123"/>
    </source>
</evidence>
<comment type="caution">
    <text evidence="17">The sequence shown here is derived from an EMBL/GenBank/DDBJ whole genome shotgun (WGS) entry which is preliminary data.</text>
</comment>
<keyword evidence="18" id="KW-1185">Reference proteome</keyword>
<evidence type="ECO:0000313" key="16">
    <source>
        <dbReference type="EMBL" id="RXN05207.1"/>
    </source>
</evidence>
<keyword evidence="11" id="KW-0804">Transcription</keyword>
<gene>
    <name evidence="17" type="ORF">ROHU_022868</name>
    <name evidence="16" type="ORF">ROHU_033554</name>
</gene>
<dbReference type="InterPro" id="IPR025750">
    <property type="entry name" value="DPF1-3_N"/>
</dbReference>
<evidence type="ECO:0000256" key="14">
    <source>
        <dbReference type="SAM" id="MobiDB-lite"/>
    </source>
</evidence>
<evidence type="ECO:0000256" key="10">
    <source>
        <dbReference type="ARBA" id="ARBA00023015"/>
    </source>
</evidence>
<keyword evidence="6" id="KW-0479">Metal-binding</keyword>
<dbReference type="PROSITE" id="PS50016">
    <property type="entry name" value="ZF_PHD_2"/>
    <property type="match status" value="1"/>
</dbReference>
<keyword evidence="5" id="KW-0053">Apoptosis</keyword>
<evidence type="ECO:0000256" key="4">
    <source>
        <dbReference type="ARBA" id="ARBA00022490"/>
    </source>
</evidence>
<comment type="similarity">
    <text evidence="3">Belongs to the requiem/DPF family.</text>
</comment>
<dbReference type="Gene3D" id="3.30.40.10">
    <property type="entry name" value="Zinc/RING finger domain, C3HC4 (zinc finger)"/>
    <property type="match status" value="1"/>
</dbReference>